<name>A0A7R6P7A1_9GAMM</name>
<keyword evidence="2" id="KW-1185">Reference proteome</keyword>
<evidence type="ECO:0000313" key="2">
    <source>
        <dbReference type="Proteomes" id="UP000595332"/>
    </source>
</evidence>
<proteinExistence type="predicted"/>
<evidence type="ECO:0000313" key="1">
    <source>
        <dbReference type="EMBL" id="BBB28593.1"/>
    </source>
</evidence>
<reference evidence="1 2" key="1">
    <citation type="journal article" date="2008" name="Int. J. Syst. Evol. Microbiol.">
        <title>Neptunomonas japonica sp. nov., an Osedax japonicus symbiont-like bacterium isolated from sediment adjacent to sperm whale carcasses off Kagoshima, Japan.</title>
        <authorList>
            <person name="Miyazaki M."/>
            <person name="Nogi Y."/>
            <person name="Fujiwara Y."/>
            <person name="Kawato M."/>
            <person name="Kubokawa K."/>
            <person name="Horikoshi K."/>
        </authorList>
    </citation>
    <scope>NUCLEOTIDE SEQUENCE [LARGE SCALE GENOMIC DNA]</scope>
    <source>
        <strain evidence="1 2">JAMM 1380</strain>
    </source>
</reference>
<dbReference type="EMBL" id="AP014546">
    <property type="protein sequence ID" value="BBB28593.1"/>
    <property type="molecule type" value="Genomic_DNA"/>
</dbReference>
<dbReference type="KEGG" id="njp:NEJAP_0636"/>
<dbReference type="SUPFAM" id="SSF52266">
    <property type="entry name" value="SGNH hydrolase"/>
    <property type="match status" value="1"/>
</dbReference>
<protein>
    <submittedName>
        <fullName evidence="1">Uncharacterized protein</fullName>
    </submittedName>
</protein>
<organism evidence="1 2">
    <name type="scientific">Neptunomonas japonica JAMM 1380</name>
    <dbReference type="NCBI Taxonomy" id="1441457"/>
    <lineage>
        <taxon>Bacteria</taxon>
        <taxon>Pseudomonadati</taxon>
        <taxon>Pseudomonadota</taxon>
        <taxon>Gammaproteobacteria</taxon>
        <taxon>Oceanospirillales</taxon>
        <taxon>Oceanospirillaceae</taxon>
        <taxon>Neptunomonas</taxon>
    </lineage>
</organism>
<sequence>MSTYLKQFSTVTAVLLIVIASLNWAIDPFAIWHNRCLEGLNCHKTEAGDKIYLTKAYQWRHVNPDIVILGNSRPELGLNPSSPLFKGKTVYNLGIRGAGVGTQTKHLLNLLETSTPERVILSIDFLDFLQRSTSTVNWPPKPYPSSNMPLTLLQQPNPYYFNNNIKARLATLYSLDTTLASIKTLARQYQQTNYTTLDGFNQAQGFIPIVHNEGTQALFDQKRQELLKRLDGRSYSLADKQGQSSSFNALKILVDTLKSKDIKLDIFISPYHQRYLEIVNQTGHFELYLAWKRKLVNQLSTLDFLPHGTLLDFSGFNRYTLEPVPQGRGKFMQWYWEPSHYREELGEVIIEHILSTNIEFKLTKENIEPRLSKEKSAISSLHASSE</sequence>
<dbReference type="AlphaFoldDB" id="A0A7R6P7A1"/>
<accession>A0A7R6P7A1</accession>
<gene>
    <name evidence="1" type="ORF">NEJAP_0636</name>
</gene>
<dbReference type="RefSeq" id="WP_201349272.1">
    <property type="nucleotide sequence ID" value="NZ_AP014546.1"/>
</dbReference>
<dbReference type="Proteomes" id="UP000595332">
    <property type="component" value="Chromosome"/>
</dbReference>